<dbReference type="AlphaFoldDB" id="A0A7W8CWK1"/>
<reference evidence="1 2" key="1">
    <citation type="submission" date="2020-08" db="EMBL/GenBank/DDBJ databases">
        <title>Genomic Encyclopedia of Type Strains, Phase IV (KMG-IV): sequencing the most valuable type-strain genomes for metagenomic binning, comparative biology and taxonomic classification.</title>
        <authorList>
            <person name="Goeker M."/>
        </authorList>
    </citation>
    <scope>NUCLEOTIDE SEQUENCE [LARGE SCALE GENOMIC DNA]</scope>
    <source>
        <strain evidence="1 2">DSM 15895</strain>
    </source>
</reference>
<dbReference type="Proteomes" id="UP000525923">
    <property type="component" value="Unassembled WGS sequence"/>
</dbReference>
<keyword evidence="2" id="KW-1185">Reference proteome</keyword>
<dbReference type="RefSeq" id="WP_135504794.1">
    <property type="nucleotide sequence ID" value="NZ_JACHHE010000010.1"/>
</dbReference>
<evidence type="ECO:0000313" key="2">
    <source>
        <dbReference type="Proteomes" id="UP000525923"/>
    </source>
</evidence>
<protein>
    <submittedName>
        <fullName evidence="1">Uncharacterized protein</fullName>
    </submittedName>
</protein>
<accession>A0A7W8CWK1</accession>
<evidence type="ECO:0000313" key="1">
    <source>
        <dbReference type="EMBL" id="MBB5181547.1"/>
    </source>
</evidence>
<gene>
    <name evidence="1" type="ORF">HNQ44_003012</name>
</gene>
<name>A0A7W8CWK1_9BACL</name>
<dbReference type="OrthoDB" id="2453661at2"/>
<dbReference type="EMBL" id="JACHHE010000010">
    <property type="protein sequence ID" value="MBB5181547.1"/>
    <property type="molecule type" value="Genomic_DNA"/>
</dbReference>
<proteinExistence type="predicted"/>
<comment type="caution">
    <text evidence="1">The sequence shown here is derived from an EMBL/GenBank/DDBJ whole genome shotgun (WGS) entry which is preliminary data.</text>
</comment>
<sequence>MFGFLYRTKLIKDDLKGIAKFMYLDVSEDSWDQENLTKTNLDFTIESVRYIDEYIYRLLNTDYGTELLDKHFDNFMVRIGAYIGEVIKNNVNEDFYWYESGSVRNYSSDFDGTFNTTQTVLYSKKRDIVILPLDVVVQFLKGNSPYTSLLSYVEVTIKENS</sequence>
<organism evidence="1 2">
    <name type="scientific">Planococcus koreensis</name>
    <dbReference type="NCBI Taxonomy" id="112331"/>
    <lineage>
        <taxon>Bacteria</taxon>
        <taxon>Bacillati</taxon>
        <taxon>Bacillota</taxon>
        <taxon>Bacilli</taxon>
        <taxon>Bacillales</taxon>
        <taxon>Caryophanaceae</taxon>
        <taxon>Planococcus</taxon>
    </lineage>
</organism>